<dbReference type="GeneTree" id="ENSGT00390000003062"/>
<organism evidence="2 3">
    <name type="scientific">Chrysemys picta bellii</name>
    <name type="common">Western painted turtle</name>
    <name type="synonym">Emys bellii</name>
    <dbReference type="NCBI Taxonomy" id="8478"/>
    <lineage>
        <taxon>Eukaryota</taxon>
        <taxon>Metazoa</taxon>
        <taxon>Chordata</taxon>
        <taxon>Craniata</taxon>
        <taxon>Vertebrata</taxon>
        <taxon>Euteleostomi</taxon>
        <taxon>Archelosauria</taxon>
        <taxon>Testudinata</taxon>
        <taxon>Testudines</taxon>
        <taxon>Cryptodira</taxon>
        <taxon>Durocryptodira</taxon>
        <taxon>Testudinoidea</taxon>
        <taxon>Emydidae</taxon>
        <taxon>Chrysemys</taxon>
    </lineage>
</organism>
<dbReference type="AlphaFoldDB" id="A0A8C3FRJ9"/>
<accession>A0A8C3FRJ9</accession>
<dbReference type="InterPro" id="IPR059162">
    <property type="entry name" value="RIIAD1"/>
</dbReference>
<dbReference type="Gene3D" id="1.20.890.10">
    <property type="entry name" value="cAMP-dependent protein kinase regulatory subunit, dimerization-anchoring domain"/>
    <property type="match status" value="1"/>
</dbReference>
<dbReference type="InterPro" id="IPR003117">
    <property type="entry name" value="cAMP_dep_PK_reg_su_I/II_a/b"/>
</dbReference>
<reference evidence="2" key="1">
    <citation type="submission" date="2025-08" db="UniProtKB">
        <authorList>
            <consortium name="Ensembl"/>
        </authorList>
    </citation>
    <scope>IDENTIFICATION</scope>
</reference>
<proteinExistence type="predicted"/>
<keyword evidence="3" id="KW-1185">Reference proteome</keyword>
<gene>
    <name evidence="2" type="primary">RIIAD1</name>
</gene>
<dbReference type="PANTHER" id="PTHR15505">
    <property type="entry name" value="RIIA DOMAIN-CONTAINING PROTEIN 1"/>
    <property type="match status" value="1"/>
</dbReference>
<dbReference type="Ensembl" id="ENSCPBT00000013916.1">
    <property type="protein sequence ID" value="ENSCPBP00000011634.1"/>
    <property type="gene ID" value="ENSCPBG00000008853.1"/>
</dbReference>
<evidence type="ECO:0000313" key="3">
    <source>
        <dbReference type="Proteomes" id="UP000694380"/>
    </source>
</evidence>
<feature type="domain" description="RIIa" evidence="1">
    <location>
        <begin position="48"/>
        <end position="73"/>
    </location>
</feature>
<reference evidence="2" key="2">
    <citation type="submission" date="2025-09" db="UniProtKB">
        <authorList>
            <consortium name="Ensembl"/>
        </authorList>
    </citation>
    <scope>IDENTIFICATION</scope>
</reference>
<dbReference type="SUPFAM" id="SSF47391">
    <property type="entry name" value="Dimerization-anchoring domain of cAMP-dependent PK regulatory subunit"/>
    <property type="match status" value="1"/>
</dbReference>
<sequence length="114" mass="12632">MADVASGLEGLDLGALSPEQQAQLMEFKINTRIANEKYLRSHKEVELLLSGFLREVMLRRPENIPEFAAEHFTDPELPMKTQKKLAEKANQPGPTSLVMLGVTLTPPGCQPCDN</sequence>
<name>A0A8C3FRJ9_CHRPI</name>
<evidence type="ECO:0000313" key="2">
    <source>
        <dbReference type="Ensembl" id="ENSCPBP00000011634.1"/>
    </source>
</evidence>
<dbReference type="Pfam" id="PF02197">
    <property type="entry name" value="RIIa"/>
    <property type="match status" value="1"/>
</dbReference>
<evidence type="ECO:0000259" key="1">
    <source>
        <dbReference type="Pfam" id="PF02197"/>
    </source>
</evidence>
<protein>
    <submittedName>
        <fullName evidence="2">Regulatory subunit of type II PKA R-subunit domain containing 1</fullName>
    </submittedName>
</protein>
<dbReference type="Proteomes" id="UP000694380">
    <property type="component" value="Unplaced"/>
</dbReference>
<dbReference type="PANTHER" id="PTHR15505:SF4">
    <property type="entry name" value="RIIA DOMAIN-CONTAINING PROTEIN 1"/>
    <property type="match status" value="1"/>
</dbReference>
<dbReference type="CDD" id="cd22971">
    <property type="entry name" value="DD_RIIAD1"/>
    <property type="match status" value="1"/>
</dbReference>